<evidence type="ECO:0000256" key="3">
    <source>
        <dbReference type="ARBA" id="ARBA00023274"/>
    </source>
</evidence>
<gene>
    <name evidence="5" type="ORF">SEUCBS140593_000180</name>
</gene>
<keyword evidence="3" id="KW-0687">Ribonucleoprotein</keyword>
<comment type="similarity">
    <text evidence="1">Belongs to the universal ribosomal protein uS15 family.</text>
</comment>
<organism evidence="5 6">
    <name type="scientific">Sporothrix eucalyptigena</name>
    <dbReference type="NCBI Taxonomy" id="1812306"/>
    <lineage>
        <taxon>Eukaryota</taxon>
        <taxon>Fungi</taxon>
        <taxon>Dikarya</taxon>
        <taxon>Ascomycota</taxon>
        <taxon>Pezizomycotina</taxon>
        <taxon>Sordariomycetes</taxon>
        <taxon>Sordariomycetidae</taxon>
        <taxon>Ophiostomatales</taxon>
        <taxon>Ophiostomataceae</taxon>
        <taxon>Sporothrix</taxon>
    </lineage>
</organism>
<evidence type="ECO:0000313" key="5">
    <source>
        <dbReference type="EMBL" id="CAK7208462.1"/>
    </source>
</evidence>
<protein>
    <recommendedName>
        <fullName evidence="7">Ribosomal protein S15</fullName>
    </recommendedName>
</protein>
<dbReference type="Pfam" id="PF00312">
    <property type="entry name" value="Ribosomal_S15"/>
    <property type="match status" value="1"/>
</dbReference>
<dbReference type="Proteomes" id="UP001642482">
    <property type="component" value="Unassembled WGS sequence"/>
</dbReference>
<keyword evidence="6" id="KW-1185">Reference proteome</keyword>
<dbReference type="InterPro" id="IPR000589">
    <property type="entry name" value="Ribosomal_uS15"/>
</dbReference>
<evidence type="ECO:0000256" key="2">
    <source>
        <dbReference type="ARBA" id="ARBA00022980"/>
    </source>
</evidence>
<evidence type="ECO:0000313" key="6">
    <source>
        <dbReference type="Proteomes" id="UP001642482"/>
    </source>
</evidence>
<dbReference type="PANTHER" id="PTHR23321">
    <property type="entry name" value="RIBOSOMAL PROTEIN S15, BACTERIAL AND ORGANELLAR"/>
    <property type="match status" value="1"/>
</dbReference>
<evidence type="ECO:0000256" key="4">
    <source>
        <dbReference type="SAM" id="MobiDB-lite"/>
    </source>
</evidence>
<dbReference type="InterPro" id="IPR005290">
    <property type="entry name" value="Ribosomal_uS15_bac-type"/>
</dbReference>
<dbReference type="SUPFAM" id="SSF47060">
    <property type="entry name" value="S15/NS1 RNA-binding domain"/>
    <property type="match status" value="1"/>
</dbReference>
<dbReference type="SMART" id="SM01387">
    <property type="entry name" value="Ribosomal_S15"/>
    <property type="match status" value="1"/>
</dbReference>
<keyword evidence="2" id="KW-0689">Ribosomal protein</keyword>
<feature type="compositionally biased region" description="Basic and acidic residues" evidence="4">
    <location>
        <begin position="226"/>
        <end position="235"/>
    </location>
</feature>
<name>A0ABP0AMG5_9PEZI</name>
<reference evidence="5 6" key="1">
    <citation type="submission" date="2024-01" db="EMBL/GenBank/DDBJ databases">
        <authorList>
            <person name="Allen C."/>
            <person name="Tagirdzhanova G."/>
        </authorList>
    </citation>
    <scope>NUCLEOTIDE SEQUENCE [LARGE SCALE GENOMIC DNA]</scope>
</reference>
<accession>A0ABP0AMG5</accession>
<dbReference type="Gene3D" id="1.10.287.10">
    <property type="entry name" value="S15/NS1, RNA-binding"/>
    <property type="match status" value="1"/>
</dbReference>
<dbReference type="EMBL" id="CAWUHD010000001">
    <property type="protein sequence ID" value="CAK7208462.1"/>
    <property type="molecule type" value="Genomic_DNA"/>
</dbReference>
<dbReference type="InterPro" id="IPR009068">
    <property type="entry name" value="uS15_NS1_RNA-bd_sf"/>
</dbReference>
<evidence type="ECO:0008006" key="7">
    <source>
        <dbReference type="Google" id="ProtNLM"/>
    </source>
</evidence>
<dbReference type="CDD" id="cd00353">
    <property type="entry name" value="Ribosomal_S15p_S13e"/>
    <property type="match status" value="1"/>
</dbReference>
<proteinExistence type="inferred from homology"/>
<dbReference type="PANTHER" id="PTHR23321:SF26">
    <property type="entry name" value="SMALL RIBOSOMAL SUBUNIT PROTEIN US15M"/>
    <property type="match status" value="1"/>
</dbReference>
<evidence type="ECO:0000256" key="1">
    <source>
        <dbReference type="ARBA" id="ARBA00008434"/>
    </source>
</evidence>
<comment type="caution">
    <text evidence="5">The sequence shown here is derived from an EMBL/GenBank/DDBJ whole genome shotgun (WGS) entry which is preliminary data.</text>
</comment>
<feature type="region of interest" description="Disordered" evidence="4">
    <location>
        <begin position="214"/>
        <end position="242"/>
    </location>
</feature>
<sequence>MPPRVSGPQGLSVFNLCLRPAAPRQTPALQPLVQKANLTQDEKKRLRKQQPYKWAQIQQRKAVKVERQEEIKKARAATWGNPIHGITTPFVESFDSAGQASVSKILFKTNENGERVPAELPTDPELLNHNLTKQELEEALSTAYQLTKPLETTNRALVDSVSEAQELKQHEERHRKAVTALQRITSIENANDKSRLVINVRRCVETFGRHNTDKILRPKPRAPGLPEREPLERGGPDTGSSEVQIAILTAKIRVLAKIFEGRYGHKDKANRRNLRLLVHRRQRLLKYMERKERGSERWQNMLRTLGLTEATWKQQITV</sequence>